<dbReference type="SUPFAM" id="SSF53448">
    <property type="entry name" value="Nucleotide-diphospho-sugar transferases"/>
    <property type="match status" value="1"/>
</dbReference>
<dbReference type="InterPro" id="IPR029044">
    <property type="entry name" value="Nucleotide-diphossugar_trans"/>
</dbReference>
<protein>
    <submittedName>
        <fullName evidence="2">Glycosyl transferase family 2</fullName>
    </submittedName>
</protein>
<name>B4SDE0_PELPB</name>
<proteinExistence type="predicted"/>
<evidence type="ECO:0000313" key="2">
    <source>
        <dbReference type="EMBL" id="ACF42879.1"/>
    </source>
</evidence>
<dbReference type="Gene3D" id="3.90.550.10">
    <property type="entry name" value="Spore Coat Polysaccharide Biosynthesis Protein SpsA, Chain A"/>
    <property type="match status" value="1"/>
</dbReference>
<dbReference type="CAZy" id="GT2">
    <property type="family name" value="Glycosyltransferase Family 2"/>
</dbReference>
<dbReference type="HOGENOM" id="CLU_025996_21_1_10"/>
<dbReference type="CDD" id="cd06433">
    <property type="entry name" value="GT_2_WfgS_like"/>
    <property type="match status" value="1"/>
</dbReference>
<dbReference type="eggNOG" id="COG1216">
    <property type="taxonomic scope" value="Bacteria"/>
</dbReference>
<dbReference type="EMBL" id="CP001110">
    <property type="protein sequence ID" value="ACF42879.1"/>
    <property type="molecule type" value="Genomic_DNA"/>
</dbReference>
<dbReference type="AlphaFoldDB" id="B4SDE0"/>
<keyword evidence="3" id="KW-1185">Reference proteome</keyword>
<keyword evidence="2" id="KW-0808">Transferase</keyword>
<dbReference type="PANTHER" id="PTHR22916">
    <property type="entry name" value="GLYCOSYLTRANSFERASE"/>
    <property type="match status" value="1"/>
</dbReference>
<reference evidence="2 3" key="1">
    <citation type="submission" date="2008-06" db="EMBL/GenBank/DDBJ databases">
        <title>Complete sequence of Pelodictyon phaeoclathratiforme BU-1.</title>
        <authorList>
            <consortium name="US DOE Joint Genome Institute"/>
            <person name="Lucas S."/>
            <person name="Copeland A."/>
            <person name="Lapidus A."/>
            <person name="Glavina del Rio T."/>
            <person name="Dalin E."/>
            <person name="Tice H."/>
            <person name="Bruce D."/>
            <person name="Goodwin L."/>
            <person name="Pitluck S."/>
            <person name="Schmutz J."/>
            <person name="Larimer F."/>
            <person name="Land M."/>
            <person name="Hauser L."/>
            <person name="Kyrpides N."/>
            <person name="Mikhailova N."/>
            <person name="Liu Z."/>
            <person name="Li T."/>
            <person name="Zhao F."/>
            <person name="Overmann J."/>
            <person name="Bryant D.A."/>
            <person name="Richardson P."/>
        </authorList>
    </citation>
    <scope>NUCLEOTIDE SEQUENCE [LARGE SCALE GENOMIC DNA]</scope>
    <source>
        <strain evidence="3">DSM 5477 / BU-1</strain>
    </source>
</reference>
<dbReference type="GO" id="GO:0016758">
    <property type="term" value="F:hexosyltransferase activity"/>
    <property type="evidence" value="ECO:0007669"/>
    <property type="project" value="UniProtKB-ARBA"/>
</dbReference>
<dbReference type="PANTHER" id="PTHR22916:SF3">
    <property type="entry name" value="UDP-GLCNAC:BETAGAL BETA-1,3-N-ACETYLGLUCOSAMINYLTRANSFERASE-LIKE PROTEIN 1"/>
    <property type="match status" value="1"/>
</dbReference>
<feature type="domain" description="Glycosyltransferase 2-like" evidence="1">
    <location>
        <begin position="5"/>
        <end position="162"/>
    </location>
</feature>
<gene>
    <name evidence="2" type="ordered locus">Ppha_0567</name>
</gene>
<dbReference type="KEGG" id="pph:Ppha_0567"/>
<dbReference type="OrthoDB" id="9788101at2"/>
<sequence>MLSMSIVTVVRNNETTIADCISSVAGQSLPPFEHIIIDGKSTDGTLSEIKKHQHSAVKLVSESDKGIYDAMNKGILLATGDIIGILNSDDIYAHSQVLENVTKLFQESCADALFADLVYVKSDNVNQVVRYYSGAGFTPEKFAWGWMPPHPTFFVRREIYERYGLFATDYRISADYELMARFMARHRVNYLYMSDVIVRMRTGGVSTRNLKSNWILNREILRACTDNGIDTNIFKVYSKYFRKVSQLFARPA</sequence>
<dbReference type="Pfam" id="PF00535">
    <property type="entry name" value="Glycos_transf_2"/>
    <property type="match status" value="1"/>
</dbReference>
<dbReference type="STRING" id="324925.Ppha_0567"/>
<accession>B4SDE0</accession>
<organism evidence="2 3">
    <name type="scientific">Pelodictyon phaeoclathratiforme (strain DSM 5477 / BU-1)</name>
    <dbReference type="NCBI Taxonomy" id="324925"/>
    <lineage>
        <taxon>Bacteria</taxon>
        <taxon>Pseudomonadati</taxon>
        <taxon>Chlorobiota</taxon>
        <taxon>Chlorobiia</taxon>
        <taxon>Chlorobiales</taxon>
        <taxon>Chlorobiaceae</taxon>
        <taxon>Chlorobium/Pelodictyon group</taxon>
        <taxon>Pelodictyon</taxon>
    </lineage>
</organism>
<evidence type="ECO:0000313" key="3">
    <source>
        <dbReference type="Proteomes" id="UP000002724"/>
    </source>
</evidence>
<evidence type="ECO:0000259" key="1">
    <source>
        <dbReference type="Pfam" id="PF00535"/>
    </source>
</evidence>
<dbReference type="Proteomes" id="UP000002724">
    <property type="component" value="Chromosome"/>
</dbReference>
<dbReference type="InterPro" id="IPR001173">
    <property type="entry name" value="Glyco_trans_2-like"/>
</dbReference>